<keyword evidence="1" id="KW-0472">Membrane</keyword>
<dbReference type="EMBL" id="FLUP01000001">
    <property type="protein sequence ID" value="SBW08049.1"/>
    <property type="molecule type" value="Genomic_DNA"/>
</dbReference>
<evidence type="ECO:0000256" key="1">
    <source>
        <dbReference type="SAM" id="Phobius"/>
    </source>
</evidence>
<feature type="transmembrane region" description="Helical" evidence="1">
    <location>
        <begin position="6"/>
        <end position="24"/>
    </location>
</feature>
<reference evidence="2" key="1">
    <citation type="submission" date="2016-04" db="EMBL/GenBank/DDBJ databases">
        <authorList>
            <person name="Evans L.H."/>
            <person name="Alamgir A."/>
            <person name="Owens N."/>
            <person name="Weber N.D."/>
            <person name="Virtaneva K."/>
            <person name="Barbian K."/>
            <person name="Babar A."/>
            <person name="Rosenke K."/>
        </authorList>
    </citation>
    <scope>NUCLEOTIDE SEQUENCE</scope>
    <source>
        <strain evidence="2">92-2</strain>
    </source>
</reference>
<dbReference type="RefSeq" id="WP_192113300.1">
    <property type="nucleotide sequence ID" value="NZ_CABUEN010000015.1"/>
</dbReference>
<dbReference type="AlphaFoldDB" id="A0A212K8I0"/>
<name>A0A212K8I0_9BACT</name>
<gene>
    <name evidence="2" type="ORF">KM92DES2_12423</name>
</gene>
<organism evidence="2">
    <name type="scientific">uncultured Desulfovibrio sp</name>
    <dbReference type="NCBI Taxonomy" id="167968"/>
    <lineage>
        <taxon>Bacteria</taxon>
        <taxon>Pseudomonadati</taxon>
        <taxon>Thermodesulfobacteriota</taxon>
        <taxon>Desulfovibrionia</taxon>
        <taxon>Desulfovibrionales</taxon>
        <taxon>Desulfovibrionaceae</taxon>
        <taxon>Desulfovibrio</taxon>
        <taxon>environmental samples</taxon>
    </lineage>
</organism>
<evidence type="ECO:0000313" key="2">
    <source>
        <dbReference type="EMBL" id="SBW08049.1"/>
    </source>
</evidence>
<proteinExistence type="predicted"/>
<evidence type="ECO:0008006" key="3">
    <source>
        <dbReference type="Google" id="ProtNLM"/>
    </source>
</evidence>
<accession>A0A212K8I0</accession>
<keyword evidence="1" id="KW-0812">Transmembrane</keyword>
<keyword evidence="1" id="KW-1133">Transmembrane helix</keyword>
<protein>
    <recommendedName>
        <fullName evidence="3">FeoB-associated Cys-rich membrane protein</fullName>
    </recommendedName>
</protein>
<sequence length="70" mass="7580">MDIQLIIVILCIIAAAYYFGRRIYTAVSKGKCGCCDGGCGDGKKSSCGCTPNDAEAQRLESKRLKFDPKK</sequence>